<dbReference type="GO" id="GO:0030288">
    <property type="term" value="C:outer membrane-bounded periplasmic space"/>
    <property type="evidence" value="ECO:0007669"/>
    <property type="project" value="InterPro"/>
</dbReference>
<dbReference type="EMBL" id="JAJFAT010000017">
    <property type="protein sequence ID" value="MCC3145780.1"/>
    <property type="molecule type" value="Genomic_DNA"/>
</dbReference>
<evidence type="ECO:0000313" key="6">
    <source>
        <dbReference type="Proteomes" id="UP001199296"/>
    </source>
</evidence>
<proteinExistence type="inferred from homology"/>
<name>A0AAW4X1V0_9FIRM</name>
<protein>
    <submittedName>
        <fullName evidence="5">TRAP transporter substrate-binding protein</fullName>
    </submittedName>
</protein>
<dbReference type="Gene3D" id="3.40.190.170">
    <property type="entry name" value="Bacterial extracellular solute-binding protein, family 7"/>
    <property type="match status" value="1"/>
</dbReference>
<dbReference type="InterPro" id="IPR018389">
    <property type="entry name" value="DctP_fam"/>
</dbReference>
<comment type="caution">
    <text evidence="5">The sequence shown here is derived from an EMBL/GenBank/DDBJ whole genome shotgun (WGS) entry which is preliminary data.</text>
</comment>
<keyword evidence="3 4" id="KW-0732">Signal</keyword>
<evidence type="ECO:0000313" key="5">
    <source>
        <dbReference type="EMBL" id="MCC3145780.1"/>
    </source>
</evidence>
<evidence type="ECO:0000256" key="3">
    <source>
        <dbReference type="ARBA" id="ARBA00022729"/>
    </source>
</evidence>
<feature type="chain" id="PRO_5043476035" evidence="4">
    <location>
        <begin position="22"/>
        <end position="350"/>
    </location>
</feature>
<comment type="similarity">
    <text evidence="1">Belongs to the bacterial solute-binding protein 7 family.</text>
</comment>
<dbReference type="PANTHER" id="PTHR33376:SF7">
    <property type="entry name" value="C4-DICARBOXYLATE-BINDING PROTEIN DCTB"/>
    <property type="match status" value="1"/>
</dbReference>
<dbReference type="NCBIfam" id="NF037995">
    <property type="entry name" value="TRAP_S1"/>
    <property type="match status" value="1"/>
</dbReference>
<dbReference type="PIRSF" id="PIRSF006470">
    <property type="entry name" value="DctB"/>
    <property type="match status" value="1"/>
</dbReference>
<dbReference type="GO" id="GO:0055085">
    <property type="term" value="P:transmembrane transport"/>
    <property type="evidence" value="ECO:0007669"/>
    <property type="project" value="InterPro"/>
</dbReference>
<dbReference type="PANTHER" id="PTHR33376">
    <property type="match status" value="1"/>
</dbReference>
<evidence type="ECO:0000256" key="1">
    <source>
        <dbReference type="ARBA" id="ARBA00009023"/>
    </source>
</evidence>
<dbReference type="AlphaFoldDB" id="A0AAW4X1V0"/>
<dbReference type="RefSeq" id="WP_229346480.1">
    <property type="nucleotide sequence ID" value="NZ_JAJFAT010000017.1"/>
</dbReference>
<accession>A0AAW4X1V0</accession>
<dbReference type="CDD" id="cd13603">
    <property type="entry name" value="PBP2_TRAP_Siap_TeaA_like"/>
    <property type="match status" value="1"/>
</dbReference>
<organism evidence="5 6">
    <name type="scientific">Halanaerobium polyolivorans</name>
    <dbReference type="NCBI Taxonomy" id="2886943"/>
    <lineage>
        <taxon>Bacteria</taxon>
        <taxon>Bacillati</taxon>
        <taxon>Bacillota</taxon>
        <taxon>Clostridia</taxon>
        <taxon>Halanaerobiales</taxon>
        <taxon>Halanaerobiaceae</taxon>
        <taxon>Halanaerobium</taxon>
    </lineage>
</organism>
<keyword evidence="2" id="KW-0813">Transport</keyword>
<gene>
    <name evidence="5" type="ORF">LJ207_10635</name>
</gene>
<dbReference type="Pfam" id="PF03480">
    <property type="entry name" value="DctP"/>
    <property type="match status" value="1"/>
</dbReference>
<evidence type="ECO:0000256" key="4">
    <source>
        <dbReference type="SAM" id="SignalP"/>
    </source>
</evidence>
<keyword evidence="6" id="KW-1185">Reference proteome</keyword>
<feature type="signal peptide" evidence="4">
    <location>
        <begin position="1"/>
        <end position="21"/>
    </location>
</feature>
<dbReference type="InterPro" id="IPR004682">
    <property type="entry name" value="TRAP_DctP"/>
</dbReference>
<reference evidence="5 6" key="1">
    <citation type="submission" date="2021-10" db="EMBL/GenBank/DDBJ databases">
        <authorList>
            <person name="Grouzdev D.S."/>
            <person name="Pantiukh K.S."/>
            <person name="Krutkina M.S."/>
        </authorList>
    </citation>
    <scope>NUCLEOTIDE SEQUENCE [LARGE SCALE GENOMIC DNA]</scope>
    <source>
        <strain evidence="5 6">Z-7514</strain>
    </source>
</reference>
<evidence type="ECO:0000256" key="2">
    <source>
        <dbReference type="ARBA" id="ARBA00022448"/>
    </source>
</evidence>
<dbReference type="Proteomes" id="UP001199296">
    <property type="component" value="Unassembled WGS sequence"/>
</dbReference>
<sequence>MKKSIVFLVLILLLSITGVHAEDGYNIDEEYSLRMANVIPERDHIGQACNKFAELVEEKTNGKIDVTVFHGGQLGSGRETYEAVQQSFIDIAGDSYANLYTLSPIFEAFHLPYMFESREQQLEAYQNEEIREYIDNELSKKNLKWLMTLEFGPRQIGTINDPVKSVSDLDGMQMRASRSPTEISTYEAWGASAVTIDWPEVPESLRLGMVDGEAVSYDAFWSANHHEGLINYITETNFQSYGYALVVNYDWWESLPENVQKALDSSAREAEKWHVNMLTEHVNMNIREMREEGVEIRQLPEEEYLRFKDKARDQVWDKFIGDTVNQEFLDLIQSEIGEPGPYEDRWYFEH</sequence>
<dbReference type="InterPro" id="IPR038404">
    <property type="entry name" value="TRAP_DctP_sf"/>
</dbReference>